<accession>A0AAJ2X5D4</accession>
<dbReference type="EMBL" id="JAJFNJ020000003">
    <property type="protein sequence ID" value="MEC3889680.1"/>
    <property type="molecule type" value="Genomic_DNA"/>
</dbReference>
<comment type="caution">
    <text evidence="2">The sequence shown here is derived from an EMBL/GenBank/DDBJ whole genome shotgun (WGS) entry which is preliminary data.</text>
</comment>
<gene>
    <name evidence="2" type="ORF">LLE72_018465</name>
</gene>
<reference evidence="2" key="1">
    <citation type="submission" date="2021-10" db="EMBL/GenBank/DDBJ databases">
        <authorList>
            <person name="Hussein R."/>
            <person name="Harrison J."/>
            <person name="Studholme D.J."/>
            <person name="Vicente J."/>
            <person name="Grant M."/>
        </authorList>
    </citation>
    <scope>NUCLEOTIDE SEQUENCE</scope>
    <source>
        <strain evidence="2">NCPPB 2970</strain>
    </source>
</reference>
<dbReference type="PANTHER" id="PTHR43433:SF5">
    <property type="entry name" value="AB HYDROLASE-1 DOMAIN-CONTAINING PROTEIN"/>
    <property type="match status" value="1"/>
</dbReference>
<keyword evidence="2" id="KW-0378">Hydrolase</keyword>
<dbReference type="PANTHER" id="PTHR43433">
    <property type="entry name" value="HYDROLASE, ALPHA/BETA FOLD FAMILY PROTEIN"/>
    <property type="match status" value="1"/>
</dbReference>
<dbReference type="Proteomes" id="UP001297361">
    <property type="component" value="Unassembled WGS sequence"/>
</dbReference>
<dbReference type="InterPro" id="IPR029058">
    <property type="entry name" value="AB_hydrolase_fold"/>
</dbReference>
<dbReference type="GO" id="GO:0016787">
    <property type="term" value="F:hydrolase activity"/>
    <property type="evidence" value="ECO:0007669"/>
    <property type="project" value="UniProtKB-KW"/>
</dbReference>
<dbReference type="AlphaFoldDB" id="A0AAJ2X5D4"/>
<dbReference type="InterPro" id="IPR000073">
    <property type="entry name" value="AB_hydrolase_1"/>
</dbReference>
<name>A0AAJ2X5D4_XANCA</name>
<dbReference type="InterPro" id="IPR050471">
    <property type="entry name" value="AB_hydrolase"/>
</dbReference>
<evidence type="ECO:0000259" key="1">
    <source>
        <dbReference type="Pfam" id="PF00561"/>
    </source>
</evidence>
<organism evidence="2 3">
    <name type="scientific">Xanthomonas campestris pv. papavericola</name>
    <dbReference type="NCBI Taxonomy" id="487881"/>
    <lineage>
        <taxon>Bacteria</taxon>
        <taxon>Pseudomonadati</taxon>
        <taxon>Pseudomonadota</taxon>
        <taxon>Gammaproteobacteria</taxon>
        <taxon>Lysobacterales</taxon>
        <taxon>Lysobacteraceae</taxon>
        <taxon>Xanthomonas</taxon>
    </lineage>
</organism>
<evidence type="ECO:0000313" key="2">
    <source>
        <dbReference type="EMBL" id="MEC3889680.1"/>
    </source>
</evidence>
<reference evidence="2" key="2">
    <citation type="submission" date="2024-01" db="EMBL/GenBank/DDBJ databases">
        <title>Long-read genome sequencing of X. campestris pv. papavericola.</title>
        <authorList>
            <person name="Hussain R.M.F."/>
            <person name="Greer S."/>
            <person name="Harrison J."/>
            <person name="Grant M."/>
            <person name="Vicente J."/>
            <person name="Studholme D.J."/>
        </authorList>
    </citation>
    <scope>NUCLEOTIDE SEQUENCE</scope>
    <source>
        <strain evidence="2">NCPPB 2970</strain>
    </source>
</reference>
<sequence>MNIAAHRAQPGEPSAAPSLLYRDTPNRAIVVDGTVFAYRDLGPCGGVPVLVLNYWGGTLDDMDPSIVDGLAQSRRVIVADYRGIGGSGGTAPLTIAVMAHDMIALMGSLGIAQVDLLGTSFGGFVAQDIVRQAPQCVRKLILASSGPAGGAGIDKVGAISLPQILKGALTRRDPKYFLFFTASQRGRHAATAFLDRLAERTQHRDKPLSPRAFWRQLQAIKAWARQPAQDLTRFTMPVLITAGDHDRLVPPVHSEALARRIPHAQLIVYQDAGHGAAFQYHAAFVASVLAFLDR</sequence>
<dbReference type="RefSeq" id="WP_228425657.1">
    <property type="nucleotide sequence ID" value="NZ_JAJFNJ020000003.1"/>
</dbReference>
<evidence type="ECO:0000313" key="3">
    <source>
        <dbReference type="Proteomes" id="UP001297361"/>
    </source>
</evidence>
<dbReference type="Gene3D" id="3.40.50.1820">
    <property type="entry name" value="alpha/beta hydrolase"/>
    <property type="match status" value="1"/>
</dbReference>
<feature type="domain" description="AB hydrolase-1" evidence="1">
    <location>
        <begin position="48"/>
        <end position="277"/>
    </location>
</feature>
<dbReference type="Pfam" id="PF00561">
    <property type="entry name" value="Abhydrolase_1"/>
    <property type="match status" value="1"/>
</dbReference>
<dbReference type="SUPFAM" id="SSF53474">
    <property type="entry name" value="alpha/beta-Hydrolases"/>
    <property type="match status" value="1"/>
</dbReference>
<dbReference type="PRINTS" id="PR00111">
    <property type="entry name" value="ABHYDROLASE"/>
</dbReference>
<proteinExistence type="predicted"/>
<protein>
    <submittedName>
        <fullName evidence="2">Alpha/beta hydrolase</fullName>
    </submittedName>
</protein>